<gene>
    <name evidence="2" type="ORF">ATK86_6498</name>
</gene>
<dbReference type="RefSeq" id="WP_245914899.1">
    <property type="nucleotide sequence ID" value="NZ_JBFAYW010000004.1"/>
</dbReference>
<dbReference type="SUPFAM" id="SSF56112">
    <property type="entry name" value="Protein kinase-like (PK-like)"/>
    <property type="match status" value="1"/>
</dbReference>
<dbReference type="Proteomes" id="UP000233766">
    <property type="component" value="Unassembled WGS sequence"/>
</dbReference>
<name>A0A2N3VK70_9NOCA</name>
<dbReference type="InterPro" id="IPR002575">
    <property type="entry name" value="Aminoglycoside_PTrfase"/>
</dbReference>
<reference evidence="2 3" key="1">
    <citation type="submission" date="2017-12" db="EMBL/GenBank/DDBJ databases">
        <title>Sequencing the genomes of 1000 Actinobacteria strains.</title>
        <authorList>
            <person name="Klenk H.-P."/>
        </authorList>
    </citation>
    <scope>NUCLEOTIDE SEQUENCE [LARGE SCALE GENOMIC DNA]</scope>
    <source>
        <strain evidence="2 3">DSM 44489</strain>
    </source>
</reference>
<evidence type="ECO:0000313" key="2">
    <source>
        <dbReference type="EMBL" id="PKV82015.1"/>
    </source>
</evidence>
<dbReference type="AlphaFoldDB" id="A0A2N3VK70"/>
<evidence type="ECO:0000259" key="1">
    <source>
        <dbReference type="Pfam" id="PF01636"/>
    </source>
</evidence>
<dbReference type="EMBL" id="PJMW01000002">
    <property type="protein sequence ID" value="PKV82015.1"/>
    <property type="molecule type" value="Genomic_DNA"/>
</dbReference>
<sequence length="354" mass="38043">MTGSIDTRSAASEWQAIDVGAVGTWMDSEGLPPGEITGLTPIGGGTQNIMLRFTRGGRDYVLRRPPKHPRPVSNNVLRREARLLEALSGTDVRAPRVVAVSADETVLPGLAFYLMDPIDGFNPGTDLPELHAGDAAVRHAMSLSAVEGIARLGALDHTALGLADFGKPDGFLERQVQRWLHELDGYRANEGYIGPNIPELERVSSWLEANRPEHWRPGIMHGDCHLANMMFRFDGPELAAMVDWEMSTIGDPLLDLGWQIATSPAGIAGAAVSPKLAAAGGLPTASEMIEHYARFSDRDLSSITWYTVLAGFKLGIILEGTYARAIAGKAPKATGDHLHGITLQLFADAAALID</sequence>
<keyword evidence="2" id="KW-0418">Kinase</keyword>
<dbReference type="InterPro" id="IPR011009">
    <property type="entry name" value="Kinase-like_dom_sf"/>
</dbReference>
<dbReference type="InterPro" id="IPR041726">
    <property type="entry name" value="ACAD10_11_N"/>
</dbReference>
<dbReference type="CDD" id="cd05154">
    <property type="entry name" value="ACAD10_11_N-like"/>
    <property type="match status" value="1"/>
</dbReference>
<feature type="domain" description="Aminoglycoside phosphotransferase" evidence="1">
    <location>
        <begin position="39"/>
        <end position="279"/>
    </location>
</feature>
<keyword evidence="2" id="KW-0808">Transferase</keyword>
<dbReference type="PANTHER" id="PTHR21310:SF40">
    <property type="entry name" value="AMINOGLYCOSIDE PHOSPHOTRANSFERASE DOMAIN-CONTAINING PROTEIN-RELATED"/>
    <property type="match status" value="1"/>
</dbReference>
<dbReference type="PANTHER" id="PTHR21310">
    <property type="entry name" value="AMINOGLYCOSIDE PHOSPHOTRANSFERASE-RELATED-RELATED"/>
    <property type="match status" value="1"/>
</dbReference>
<dbReference type="InterPro" id="IPR051678">
    <property type="entry name" value="AGP_Transferase"/>
</dbReference>
<proteinExistence type="predicted"/>
<dbReference type="Gene3D" id="3.30.200.20">
    <property type="entry name" value="Phosphorylase Kinase, domain 1"/>
    <property type="match status" value="1"/>
</dbReference>
<comment type="caution">
    <text evidence="2">The sequence shown here is derived from an EMBL/GenBank/DDBJ whole genome shotgun (WGS) entry which is preliminary data.</text>
</comment>
<keyword evidence="3" id="KW-1185">Reference proteome</keyword>
<accession>A0A2N3VK70</accession>
<dbReference type="Pfam" id="PF01636">
    <property type="entry name" value="APH"/>
    <property type="match status" value="1"/>
</dbReference>
<protein>
    <submittedName>
        <fullName evidence="2">Aminoglycoside phosphotransferase (APT) family kinase protein</fullName>
    </submittedName>
</protein>
<dbReference type="GO" id="GO:0016301">
    <property type="term" value="F:kinase activity"/>
    <property type="evidence" value="ECO:0007669"/>
    <property type="project" value="UniProtKB-KW"/>
</dbReference>
<organism evidence="2 3">
    <name type="scientific">Nocardia fluminea</name>
    <dbReference type="NCBI Taxonomy" id="134984"/>
    <lineage>
        <taxon>Bacteria</taxon>
        <taxon>Bacillati</taxon>
        <taxon>Actinomycetota</taxon>
        <taxon>Actinomycetes</taxon>
        <taxon>Mycobacteriales</taxon>
        <taxon>Nocardiaceae</taxon>
        <taxon>Nocardia</taxon>
    </lineage>
</organism>
<dbReference type="Gene3D" id="3.90.1200.10">
    <property type="match status" value="1"/>
</dbReference>
<evidence type="ECO:0000313" key="3">
    <source>
        <dbReference type="Proteomes" id="UP000233766"/>
    </source>
</evidence>